<proteinExistence type="predicted"/>
<name>A0A9P8CA24_9HELO</name>
<gene>
    <name evidence="2" type="ORF">BJ875DRAFT_124477</name>
</gene>
<protein>
    <submittedName>
        <fullName evidence="2">Uncharacterized protein</fullName>
    </submittedName>
</protein>
<evidence type="ECO:0000313" key="3">
    <source>
        <dbReference type="Proteomes" id="UP000824998"/>
    </source>
</evidence>
<feature type="region of interest" description="Disordered" evidence="1">
    <location>
        <begin position="44"/>
        <end position="96"/>
    </location>
</feature>
<organism evidence="2 3">
    <name type="scientific">Amylocarpus encephaloides</name>
    <dbReference type="NCBI Taxonomy" id="45428"/>
    <lineage>
        <taxon>Eukaryota</taxon>
        <taxon>Fungi</taxon>
        <taxon>Dikarya</taxon>
        <taxon>Ascomycota</taxon>
        <taxon>Pezizomycotina</taxon>
        <taxon>Leotiomycetes</taxon>
        <taxon>Helotiales</taxon>
        <taxon>Helotiales incertae sedis</taxon>
        <taxon>Amylocarpus</taxon>
    </lineage>
</organism>
<sequence length="252" mass="27454">MVNNQSSTISRQSSGDTRILRTESSALFWVLVSVSVPLFLPSSPPSPPHLCLPPSKPRKEGNEEGRFRSGGQVTNGSVRTVAPRHRSYGGPSGPSPIINSSIRQLINSSSSLQFIISSSHHHRPKTSLPFLGQSTASKNNPFREADVSCGREGHHPQNFTALEPNPSLATPSYPTDRAEAPWRLNVAEKTVSGADQIGVCASIIAAPTPQYQPSPVSQHHIPVTYCRSPSQELLPFTSNRPPFPTSYPHRYY</sequence>
<dbReference type="AlphaFoldDB" id="A0A9P8CA24"/>
<feature type="compositionally biased region" description="Basic and acidic residues" evidence="1">
    <location>
        <begin position="57"/>
        <end position="67"/>
    </location>
</feature>
<keyword evidence="3" id="KW-1185">Reference proteome</keyword>
<evidence type="ECO:0000256" key="1">
    <source>
        <dbReference type="SAM" id="MobiDB-lite"/>
    </source>
</evidence>
<comment type="caution">
    <text evidence="2">The sequence shown here is derived from an EMBL/GenBank/DDBJ whole genome shotgun (WGS) entry which is preliminary data.</text>
</comment>
<accession>A0A9P8CA24</accession>
<evidence type="ECO:0000313" key="2">
    <source>
        <dbReference type="EMBL" id="KAG9237706.1"/>
    </source>
</evidence>
<dbReference type="EMBL" id="MU251381">
    <property type="protein sequence ID" value="KAG9237706.1"/>
    <property type="molecule type" value="Genomic_DNA"/>
</dbReference>
<dbReference type="Proteomes" id="UP000824998">
    <property type="component" value="Unassembled WGS sequence"/>
</dbReference>
<feature type="compositionally biased region" description="Pro residues" evidence="1">
    <location>
        <begin position="44"/>
        <end position="55"/>
    </location>
</feature>
<reference evidence="2" key="1">
    <citation type="journal article" date="2021" name="IMA Fungus">
        <title>Genomic characterization of three marine fungi, including Emericellopsis atlantica sp. nov. with signatures of a generalist lifestyle and marine biomass degradation.</title>
        <authorList>
            <person name="Hagestad O.C."/>
            <person name="Hou L."/>
            <person name="Andersen J.H."/>
            <person name="Hansen E.H."/>
            <person name="Altermark B."/>
            <person name="Li C."/>
            <person name="Kuhnert E."/>
            <person name="Cox R.J."/>
            <person name="Crous P.W."/>
            <person name="Spatafora J.W."/>
            <person name="Lail K."/>
            <person name="Amirebrahimi M."/>
            <person name="Lipzen A."/>
            <person name="Pangilinan J."/>
            <person name="Andreopoulos W."/>
            <person name="Hayes R.D."/>
            <person name="Ng V."/>
            <person name="Grigoriev I.V."/>
            <person name="Jackson S.A."/>
            <person name="Sutton T.D.S."/>
            <person name="Dobson A.D.W."/>
            <person name="Rama T."/>
        </authorList>
    </citation>
    <scope>NUCLEOTIDE SEQUENCE</scope>
    <source>
        <strain evidence="2">TRa018bII</strain>
    </source>
</reference>